<dbReference type="AlphaFoldDB" id="A0A8T2UAS1"/>
<feature type="region of interest" description="Disordered" evidence="1">
    <location>
        <begin position="189"/>
        <end position="209"/>
    </location>
</feature>
<dbReference type="OrthoDB" id="1613918at2759"/>
<dbReference type="PANTHER" id="PTHR33600">
    <property type="entry name" value="PLASTID DIVISION PROTEIN PDV2"/>
    <property type="match status" value="1"/>
</dbReference>
<sequence>MEMSTMKRQNIEPLLEQVAELRANLCNAIDRALVPHFNRLNLSATASELHNAGYQSSAEASGRLRIPASIGSLEEARSLLSIKDVVVVLEEQLECLQFLDVQQKEERKATLAELEQSRHILLRRLKLHRGRDLPVIHDALSFVGEAIDDDGLPMTDAYPMPRKFTDADIEKFGKGSQVSMDDVRNCTELPGEEQQKSGELHEDNGTRPETLLSGLKHRISTFLNRRLVKTSAKCLFALAGAAAVLALSNSASKSANVRRGKEGVAKLRLKTIRCPENRETISDAEGCVFNSFDND</sequence>
<evidence type="ECO:0000256" key="1">
    <source>
        <dbReference type="SAM" id="MobiDB-lite"/>
    </source>
</evidence>
<dbReference type="Proteomes" id="UP000825935">
    <property type="component" value="Chromosome 8"/>
</dbReference>
<evidence type="ECO:0000313" key="3">
    <source>
        <dbReference type="Proteomes" id="UP000825935"/>
    </source>
</evidence>
<evidence type="ECO:0000313" key="2">
    <source>
        <dbReference type="EMBL" id="KAH7430883.1"/>
    </source>
</evidence>
<organism evidence="2 3">
    <name type="scientific">Ceratopteris richardii</name>
    <name type="common">Triangle waterfern</name>
    <dbReference type="NCBI Taxonomy" id="49495"/>
    <lineage>
        <taxon>Eukaryota</taxon>
        <taxon>Viridiplantae</taxon>
        <taxon>Streptophyta</taxon>
        <taxon>Embryophyta</taxon>
        <taxon>Tracheophyta</taxon>
        <taxon>Polypodiopsida</taxon>
        <taxon>Polypodiidae</taxon>
        <taxon>Polypodiales</taxon>
        <taxon>Pteridineae</taxon>
        <taxon>Pteridaceae</taxon>
        <taxon>Parkerioideae</taxon>
        <taxon>Ceratopteris</taxon>
    </lineage>
</organism>
<dbReference type="EMBL" id="CM035413">
    <property type="protein sequence ID" value="KAH7430883.1"/>
    <property type="molecule type" value="Genomic_DNA"/>
</dbReference>
<proteinExistence type="predicted"/>
<keyword evidence="3" id="KW-1185">Reference proteome</keyword>
<comment type="caution">
    <text evidence="2">The sequence shown here is derived from an EMBL/GenBank/DDBJ whole genome shotgun (WGS) entry which is preliminary data.</text>
</comment>
<gene>
    <name evidence="2" type="ORF">KP509_08G018800</name>
</gene>
<feature type="compositionally biased region" description="Basic and acidic residues" evidence="1">
    <location>
        <begin position="193"/>
        <end position="206"/>
    </location>
</feature>
<name>A0A8T2UAS1_CERRI</name>
<protein>
    <submittedName>
        <fullName evidence="2">Uncharacterized protein</fullName>
    </submittedName>
</protein>
<dbReference type="PANTHER" id="PTHR33600:SF3">
    <property type="entry name" value="PLASTID DIVISION PROTEIN PDV2"/>
    <property type="match status" value="1"/>
</dbReference>
<reference evidence="2" key="1">
    <citation type="submission" date="2021-08" db="EMBL/GenBank/DDBJ databases">
        <title>WGS assembly of Ceratopteris richardii.</title>
        <authorList>
            <person name="Marchant D.B."/>
            <person name="Chen G."/>
            <person name="Jenkins J."/>
            <person name="Shu S."/>
            <person name="Leebens-Mack J."/>
            <person name="Grimwood J."/>
            <person name="Schmutz J."/>
            <person name="Soltis P."/>
            <person name="Soltis D."/>
            <person name="Chen Z.-H."/>
        </authorList>
    </citation>
    <scope>NUCLEOTIDE SEQUENCE</scope>
    <source>
        <strain evidence="2">Whitten #5841</strain>
        <tissue evidence="2">Leaf</tissue>
    </source>
</reference>
<dbReference type="GO" id="GO:0010020">
    <property type="term" value="P:chloroplast fission"/>
    <property type="evidence" value="ECO:0007669"/>
    <property type="project" value="InterPro"/>
</dbReference>
<dbReference type="InterPro" id="IPR038939">
    <property type="entry name" value="PDV1/PDV2"/>
</dbReference>
<accession>A0A8T2UAS1</accession>